<keyword evidence="7" id="KW-0119">Carbohydrate metabolism</keyword>
<comment type="subcellular location">
    <subcellularLocation>
        <location evidence="2">Cell membrane</location>
        <topology evidence="2">Lipid-anchor</topology>
        <topology evidence="2">GPI-anchor</topology>
    </subcellularLocation>
</comment>
<keyword evidence="6 15" id="KW-0472">Membrane</keyword>
<proteinExistence type="predicted"/>
<evidence type="ECO:0000256" key="2">
    <source>
        <dbReference type="ARBA" id="ARBA00004609"/>
    </source>
</evidence>
<keyword evidence="16" id="KW-0732">Signal</keyword>
<keyword evidence="11" id="KW-0624">Polysaccharide degradation</keyword>
<dbReference type="PANTHER" id="PTHR10587:SF135">
    <property type="entry name" value="CHITIN DEACETYLASE 3"/>
    <property type="match status" value="1"/>
</dbReference>
<dbReference type="GO" id="GO:0009272">
    <property type="term" value="P:fungal-type cell wall biogenesis"/>
    <property type="evidence" value="ECO:0007669"/>
    <property type="project" value="UniProtKB-ARBA"/>
</dbReference>
<dbReference type="SUPFAM" id="SSF88713">
    <property type="entry name" value="Glycoside hydrolase/deacetylase"/>
    <property type="match status" value="1"/>
</dbReference>
<keyword evidence="4" id="KW-0336">GPI-anchor</keyword>
<evidence type="ECO:0000256" key="11">
    <source>
        <dbReference type="ARBA" id="ARBA00023326"/>
    </source>
</evidence>
<evidence type="ECO:0000256" key="14">
    <source>
        <dbReference type="SAM" id="MobiDB-lite"/>
    </source>
</evidence>
<dbReference type="Pfam" id="PF01522">
    <property type="entry name" value="Polysacc_deac_1"/>
    <property type="match status" value="1"/>
</dbReference>
<evidence type="ECO:0000256" key="4">
    <source>
        <dbReference type="ARBA" id="ARBA00022622"/>
    </source>
</evidence>
<evidence type="ECO:0000256" key="1">
    <source>
        <dbReference type="ARBA" id="ARBA00001941"/>
    </source>
</evidence>
<dbReference type="GO" id="GO:0005886">
    <property type="term" value="C:plasma membrane"/>
    <property type="evidence" value="ECO:0007669"/>
    <property type="project" value="UniProtKB-SubCell"/>
</dbReference>
<name>A0A9P7DZ38_9AGAM</name>
<evidence type="ECO:0000256" key="12">
    <source>
        <dbReference type="ARBA" id="ARBA00024056"/>
    </source>
</evidence>
<accession>A0A9P7DZ38</accession>
<evidence type="ECO:0000256" key="7">
    <source>
        <dbReference type="ARBA" id="ARBA00023277"/>
    </source>
</evidence>
<dbReference type="PANTHER" id="PTHR10587">
    <property type="entry name" value="GLYCOSYL TRANSFERASE-RELATED"/>
    <property type="match status" value="1"/>
</dbReference>
<dbReference type="GeneID" id="64604092"/>
<dbReference type="PROSITE" id="PS51677">
    <property type="entry name" value="NODB"/>
    <property type="match status" value="1"/>
</dbReference>
<protein>
    <recommendedName>
        <fullName evidence="12">chitin deacetylase</fullName>
        <ecNumber evidence="12">3.5.1.41</ecNumber>
    </recommendedName>
</protein>
<organism evidence="18 19">
    <name type="scientific">Suillus plorans</name>
    <dbReference type="NCBI Taxonomy" id="116603"/>
    <lineage>
        <taxon>Eukaryota</taxon>
        <taxon>Fungi</taxon>
        <taxon>Dikarya</taxon>
        <taxon>Basidiomycota</taxon>
        <taxon>Agaricomycotina</taxon>
        <taxon>Agaricomycetes</taxon>
        <taxon>Agaricomycetidae</taxon>
        <taxon>Boletales</taxon>
        <taxon>Suillineae</taxon>
        <taxon>Suillaceae</taxon>
        <taxon>Suillus</taxon>
    </lineage>
</organism>
<feature type="transmembrane region" description="Helical" evidence="15">
    <location>
        <begin position="412"/>
        <end position="435"/>
    </location>
</feature>
<feature type="chain" id="PRO_5040300734" description="chitin deacetylase" evidence="16">
    <location>
        <begin position="18"/>
        <end position="436"/>
    </location>
</feature>
<dbReference type="GO" id="GO:0000272">
    <property type="term" value="P:polysaccharide catabolic process"/>
    <property type="evidence" value="ECO:0007669"/>
    <property type="project" value="UniProtKB-KW"/>
</dbReference>
<evidence type="ECO:0000256" key="6">
    <source>
        <dbReference type="ARBA" id="ARBA00023136"/>
    </source>
</evidence>
<evidence type="ECO:0000256" key="16">
    <source>
        <dbReference type="SAM" id="SignalP"/>
    </source>
</evidence>
<evidence type="ECO:0000256" key="9">
    <source>
        <dbReference type="ARBA" id="ARBA00023288"/>
    </source>
</evidence>
<comment type="caution">
    <text evidence="18">The sequence shown here is derived from an EMBL/GenBank/DDBJ whole genome shotgun (WGS) entry which is preliminary data.</text>
</comment>
<evidence type="ECO:0000256" key="5">
    <source>
        <dbReference type="ARBA" id="ARBA00023024"/>
    </source>
</evidence>
<comment type="cofactor">
    <cofactor evidence="1">
        <name>Co(2+)</name>
        <dbReference type="ChEBI" id="CHEBI:48828"/>
    </cofactor>
</comment>
<evidence type="ECO:0000259" key="17">
    <source>
        <dbReference type="PROSITE" id="PS51677"/>
    </source>
</evidence>
<comment type="catalytic activity">
    <reaction evidence="13">
        <text>[(1-&gt;4)-N-acetyl-beta-D-glucosaminyl](n) + n H2O = chitosan + n acetate</text>
        <dbReference type="Rhea" id="RHEA:10464"/>
        <dbReference type="Rhea" id="RHEA-COMP:9593"/>
        <dbReference type="Rhea" id="RHEA-COMP:9597"/>
        <dbReference type="ChEBI" id="CHEBI:15377"/>
        <dbReference type="ChEBI" id="CHEBI:17029"/>
        <dbReference type="ChEBI" id="CHEBI:30089"/>
        <dbReference type="ChEBI" id="CHEBI:57704"/>
        <dbReference type="EC" id="3.5.1.41"/>
    </reaction>
    <physiologicalReaction direction="left-to-right" evidence="13">
        <dbReference type="Rhea" id="RHEA:10465"/>
    </physiologicalReaction>
</comment>
<dbReference type="Gene3D" id="3.20.20.370">
    <property type="entry name" value="Glycoside hydrolase/deacetylase"/>
    <property type="match status" value="1"/>
</dbReference>
<dbReference type="OrthoDB" id="407355at2759"/>
<evidence type="ECO:0000313" key="19">
    <source>
        <dbReference type="Proteomes" id="UP000719766"/>
    </source>
</evidence>
<keyword evidence="15" id="KW-1133">Transmembrane helix</keyword>
<dbReference type="AlphaFoldDB" id="A0A9P7DZ38"/>
<keyword evidence="4" id="KW-0325">Glycoprotein</keyword>
<feature type="region of interest" description="Disordered" evidence="14">
    <location>
        <begin position="368"/>
        <end position="405"/>
    </location>
</feature>
<evidence type="ECO:0000256" key="10">
    <source>
        <dbReference type="ARBA" id="ARBA00023316"/>
    </source>
</evidence>
<evidence type="ECO:0000256" key="8">
    <source>
        <dbReference type="ARBA" id="ARBA00023285"/>
    </source>
</evidence>
<feature type="domain" description="NodB homology" evidence="17">
    <location>
        <begin position="144"/>
        <end position="333"/>
    </location>
</feature>
<dbReference type="GO" id="GO:0071555">
    <property type="term" value="P:cell wall organization"/>
    <property type="evidence" value="ECO:0007669"/>
    <property type="project" value="UniProtKB-KW"/>
</dbReference>
<dbReference type="InterPro" id="IPR002509">
    <property type="entry name" value="NODB_dom"/>
</dbReference>
<dbReference type="InterPro" id="IPR011330">
    <property type="entry name" value="Glyco_hydro/deAcase_b/a-brl"/>
</dbReference>
<keyword evidence="19" id="KW-1185">Reference proteome</keyword>
<keyword evidence="3" id="KW-1003">Cell membrane</keyword>
<feature type="signal peptide" evidence="16">
    <location>
        <begin position="1"/>
        <end position="17"/>
    </location>
</feature>
<sequence length="436" mass="46762">MSRLSTILLLATTAVYASVTPAHESHTENKLPSNRWYHEDDHPVHALFKRGPVGDGIIYPAIGTPDWSAGFPPAIADTTTLPKAWVDALNTATAAGKIPDIPQSTSTNGLDPVYPSGYDPSSAIVCSSTAKCVTPGDVWDAPPGVIALSFDDGPLPASDQLYQFLASHSEHVTHFFIGTNILLYPDQFKTAFETNQDDIAVHTWTHPYMTTKSNLEVVAELGWTIELIHNSTGGRIPKYWRPPYGDSDMRVRAVAKEVFGLTTVIWNQDTDDWTLSEPVPLTTPEKIQQQMTQWLTGPKTPGLVILEHELSDLSVKSFMDAYPMMVSNGWTRTSLAQLDAGSVYQNAWNSTSQVIPAKVGDLAVKPPARASTTSAKPTATTVKQPASSSLSSGKPASSNKPLGNQKSGATHFSAASLALSGVITVIIAAAVGIIMA</sequence>
<feature type="compositionally biased region" description="Low complexity" evidence="14">
    <location>
        <begin position="368"/>
        <end position="398"/>
    </location>
</feature>
<dbReference type="EC" id="3.5.1.41" evidence="12"/>
<keyword evidence="15" id="KW-0812">Transmembrane</keyword>
<dbReference type="InterPro" id="IPR050248">
    <property type="entry name" value="Polysacc_deacetylase_ArnD"/>
</dbReference>
<dbReference type="GO" id="GO:0004099">
    <property type="term" value="F:chitin deacetylase activity"/>
    <property type="evidence" value="ECO:0007669"/>
    <property type="project" value="UniProtKB-EC"/>
</dbReference>
<dbReference type="GO" id="GO:0006032">
    <property type="term" value="P:chitin catabolic process"/>
    <property type="evidence" value="ECO:0007669"/>
    <property type="project" value="UniProtKB-KW"/>
</dbReference>
<keyword evidence="8" id="KW-0170">Cobalt</keyword>
<evidence type="ECO:0000256" key="15">
    <source>
        <dbReference type="SAM" id="Phobius"/>
    </source>
</evidence>
<evidence type="ECO:0000256" key="3">
    <source>
        <dbReference type="ARBA" id="ARBA00022475"/>
    </source>
</evidence>
<keyword evidence="9" id="KW-0449">Lipoprotein</keyword>
<evidence type="ECO:0000313" key="18">
    <source>
        <dbReference type="EMBL" id="KAG1806806.1"/>
    </source>
</evidence>
<dbReference type="EMBL" id="JABBWE010000002">
    <property type="protein sequence ID" value="KAG1806806.1"/>
    <property type="molecule type" value="Genomic_DNA"/>
</dbReference>
<dbReference type="GO" id="GO:0098552">
    <property type="term" value="C:side of membrane"/>
    <property type="evidence" value="ECO:0007669"/>
    <property type="project" value="UniProtKB-KW"/>
</dbReference>
<dbReference type="Proteomes" id="UP000719766">
    <property type="component" value="Unassembled WGS sequence"/>
</dbReference>
<keyword evidence="10" id="KW-0961">Cell wall biogenesis/degradation</keyword>
<reference evidence="18" key="1">
    <citation type="journal article" date="2020" name="New Phytol.">
        <title>Comparative genomics reveals dynamic genome evolution in host specialist ectomycorrhizal fungi.</title>
        <authorList>
            <person name="Lofgren L.A."/>
            <person name="Nguyen N.H."/>
            <person name="Vilgalys R."/>
            <person name="Ruytinx J."/>
            <person name="Liao H.L."/>
            <person name="Branco S."/>
            <person name="Kuo A."/>
            <person name="LaButti K."/>
            <person name="Lipzen A."/>
            <person name="Andreopoulos W."/>
            <person name="Pangilinan J."/>
            <person name="Riley R."/>
            <person name="Hundley H."/>
            <person name="Na H."/>
            <person name="Barry K."/>
            <person name="Grigoriev I.V."/>
            <person name="Stajich J.E."/>
            <person name="Kennedy P.G."/>
        </authorList>
    </citation>
    <scope>NUCLEOTIDE SEQUENCE</scope>
    <source>
        <strain evidence="18">S12</strain>
    </source>
</reference>
<dbReference type="RefSeq" id="XP_041167277.1">
    <property type="nucleotide sequence ID" value="XM_041310328.1"/>
</dbReference>
<evidence type="ECO:0000256" key="13">
    <source>
        <dbReference type="ARBA" id="ARBA00048494"/>
    </source>
</evidence>
<keyword evidence="5" id="KW-0146">Chitin degradation</keyword>
<gene>
    <name evidence="18" type="ORF">HD556DRAFT_343760</name>
</gene>